<feature type="signal peptide" evidence="1">
    <location>
        <begin position="1"/>
        <end position="31"/>
    </location>
</feature>
<feature type="chain" id="PRO_5046261791" description="Right handed beta helix domain-containing protein" evidence="1">
    <location>
        <begin position="32"/>
        <end position="372"/>
    </location>
</feature>
<comment type="caution">
    <text evidence="3">The sequence shown here is derived from an EMBL/GenBank/DDBJ whole genome shotgun (WGS) entry which is preliminary data.</text>
</comment>
<dbReference type="EMBL" id="BAABAT010000006">
    <property type="protein sequence ID" value="GAA4248800.1"/>
    <property type="molecule type" value="Genomic_DNA"/>
</dbReference>
<proteinExistence type="predicted"/>
<dbReference type="Proteomes" id="UP001500620">
    <property type="component" value="Unassembled WGS sequence"/>
</dbReference>
<evidence type="ECO:0000313" key="4">
    <source>
        <dbReference type="Proteomes" id="UP001500620"/>
    </source>
</evidence>
<evidence type="ECO:0000256" key="1">
    <source>
        <dbReference type="SAM" id="SignalP"/>
    </source>
</evidence>
<accession>A0ABP8D6S6</accession>
<name>A0ABP8D6S6_9ACTN</name>
<evidence type="ECO:0000313" key="3">
    <source>
        <dbReference type="EMBL" id="GAA4248800.1"/>
    </source>
</evidence>
<reference evidence="4" key="1">
    <citation type="journal article" date="2019" name="Int. J. Syst. Evol. Microbiol.">
        <title>The Global Catalogue of Microorganisms (GCM) 10K type strain sequencing project: providing services to taxonomists for standard genome sequencing and annotation.</title>
        <authorList>
            <consortium name="The Broad Institute Genomics Platform"/>
            <consortium name="The Broad Institute Genome Sequencing Center for Infectious Disease"/>
            <person name="Wu L."/>
            <person name="Ma J."/>
        </authorList>
    </citation>
    <scope>NUCLEOTIDE SEQUENCE [LARGE SCALE GENOMIC DNA]</scope>
    <source>
        <strain evidence="4">JCM 17441</strain>
    </source>
</reference>
<dbReference type="InterPro" id="IPR039448">
    <property type="entry name" value="Beta_helix"/>
</dbReference>
<dbReference type="Pfam" id="PF13229">
    <property type="entry name" value="Beta_helix"/>
    <property type="match status" value="1"/>
</dbReference>
<gene>
    <name evidence="3" type="ORF">GCM10022255_030280</name>
</gene>
<dbReference type="InterPro" id="IPR011050">
    <property type="entry name" value="Pectin_lyase_fold/virulence"/>
</dbReference>
<sequence>MRNQSRSVVRILAAALVGAGCAVVPAAIAHANPACGSTITVSTTLTADLLCSGDAIIVGASGVTLDLGGFNIIGSGTGSGVRTQMLVNDVTVTNGGVSGFATEVYVYQSKRAILSSLSVQGGIGVKIQNGNDSKVLSSSVTNASVSVTFSSGVTFDDATLDHAPLSANSSNSLKVTLSDATDGAVNIDQSDNVQLINSTFTRSPIAYGTTSRNILIQNNTIQGAVTGVRIYVTGLNGRILNNTFTGNGIGVRTTVTDIATIAGTNISGNTFTGNDAAGVLFEASTDSSLSTATVSGNTFDGNGFVGGVNDRLGRPVADGAHFATFANAKVTVKNNIALNNASYGIFADPATVIDGGGNTSTGDPNGCSGVIC</sequence>
<evidence type="ECO:0000259" key="2">
    <source>
        <dbReference type="Pfam" id="PF13229"/>
    </source>
</evidence>
<dbReference type="RefSeq" id="WP_345126519.1">
    <property type="nucleotide sequence ID" value="NZ_BAABAT010000006.1"/>
</dbReference>
<dbReference type="InterPro" id="IPR006626">
    <property type="entry name" value="PbH1"/>
</dbReference>
<feature type="domain" description="Right handed beta helix" evidence="2">
    <location>
        <begin position="167"/>
        <end position="299"/>
    </location>
</feature>
<dbReference type="SUPFAM" id="SSF51126">
    <property type="entry name" value="Pectin lyase-like"/>
    <property type="match status" value="1"/>
</dbReference>
<dbReference type="SMART" id="SM00710">
    <property type="entry name" value="PbH1"/>
    <property type="match status" value="6"/>
</dbReference>
<dbReference type="Gene3D" id="2.160.20.10">
    <property type="entry name" value="Single-stranded right-handed beta-helix, Pectin lyase-like"/>
    <property type="match status" value="1"/>
</dbReference>
<keyword evidence="4" id="KW-1185">Reference proteome</keyword>
<dbReference type="PROSITE" id="PS51257">
    <property type="entry name" value="PROKAR_LIPOPROTEIN"/>
    <property type="match status" value="1"/>
</dbReference>
<keyword evidence="1" id="KW-0732">Signal</keyword>
<protein>
    <recommendedName>
        <fullName evidence="2">Right handed beta helix domain-containing protein</fullName>
    </recommendedName>
</protein>
<organism evidence="3 4">
    <name type="scientific">Dactylosporangium darangshiense</name>
    <dbReference type="NCBI Taxonomy" id="579108"/>
    <lineage>
        <taxon>Bacteria</taxon>
        <taxon>Bacillati</taxon>
        <taxon>Actinomycetota</taxon>
        <taxon>Actinomycetes</taxon>
        <taxon>Micromonosporales</taxon>
        <taxon>Micromonosporaceae</taxon>
        <taxon>Dactylosporangium</taxon>
    </lineage>
</organism>
<dbReference type="InterPro" id="IPR012334">
    <property type="entry name" value="Pectin_lyas_fold"/>
</dbReference>